<feature type="compositionally biased region" description="Basic and acidic residues" evidence="1">
    <location>
        <begin position="787"/>
        <end position="801"/>
    </location>
</feature>
<feature type="compositionally biased region" description="Basic and acidic residues" evidence="1">
    <location>
        <begin position="547"/>
        <end position="561"/>
    </location>
</feature>
<dbReference type="Proteomes" id="UP000001058">
    <property type="component" value="Unassembled WGS sequence"/>
</dbReference>
<feature type="region of interest" description="Disordered" evidence="1">
    <location>
        <begin position="241"/>
        <end position="887"/>
    </location>
</feature>
<feature type="compositionally biased region" description="Basic and acidic residues" evidence="1">
    <location>
        <begin position="667"/>
        <end position="681"/>
    </location>
</feature>
<feature type="compositionally biased region" description="Basic and acidic residues" evidence="1">
    <location>
        <begin position="307"/>
        <end position="320"/>
    </location>
</feature>
<feature type="compositionally biased region" description="Basic and acidic residues" evidence="1">
    <location>
        <begin position="43"/>
        <end position="57"/>
    </location>
</feature>
<dbReference type="EMBL" id="GL378372">
    <property type="protein sequence ID" value="EFJ43547.1"/>
    <property type="molecule type" value="Genomic_DNA"/>
</dbReference>
<feature type="compositionally biased region" description="Basic and acidic residues" evidence="1">
    <location>
        <begin position="427"/>
        <end position="441"/>
    </location>
</feature>
<proteinExistence type="predicted"/>
<gene>
    <name evidence="2" type="ORF">VOLCADRAFT_96360</name>
</gene>
<evidence type="ECO:0000313" key="2">
    <source>
        <dbReference type="EMBL" id="EFJ43547.1"/>
    </source>
</evidence>
<feature type="region of interest" description="Disordered" evidence="1">
    <location>
        <begin position="1"/>
        <end position="183"/>
    </location>
</feature>
<organism evidence="3">
    <name type="scientific">Volvox carteri f. nagariensis</name>
    <dbReference type="NCBI Taxonomy" id="3068"/>
    <lineage>
        <taxon>Eukaryota</taxon>
        <taxon>Viridiplantae</taxon>
        <taxon>Chlorophyta</taxon>
        <taxon>core chlorophytes</taxon>
        <taxon>Chlorophyceae</taxon>
        <taxon>CS clade</taxon>
        <taxon>Chlamydomonadales</taxon>
        <taxon>Volvocaceae</taxon>
        <taxon>Volvox</taxon>
    </lineage>
</organism>
<dbReference type="RefSeq" id="XP_002955476.1">
    <property type="nucleotide sequence ID" value="XM_002955430.1"/>
</dbReference>
<feature type="compositionally biased region" description="Basic and acidic residues" evidence="1">
    <location>
        <begin position="163"/>
        <end position="177"/>
    </location>
</feature>
<protein>
    <submittedName>
        <fullName evidence="2">Uncharacterized protein</fullName>
    </submittedName>
</protein>
<accession>D8U9X1</accession>
<feature type="compositionally biased region" description="Basic and acidic residues" evidence="1">
    <location>
        <begin position="727"/>
        <end position="741"/>
    </location>
</feature>
<feature type="compositionally biased region" description="Basic and acidic residues" evidence="1">
    <location>
        <begin position="367"/>
        <end position="381"/>
    </location>
</feature>
<feature type="compositionally biased region" description="Basic and acidic residues" evidence="1">
    <location>
        <begin position="103"/>
        <end position="117"/>
    </location>
</feature>
<feature type="compositionally biased region" description="Basic and acidic residues" evidence="1">
    <location>
        <begin position="487"/>
        <end position="501"/>
    </location>
</feature>
<dbReference type="GeneID" id="9616611"/>
<feature type="compositionally biased region" description="Basic and acidic residues" evidence="1">
    <location>
        <begin position="241"/>
        <end position="261"/>
    </location>
</feature>
<evidence type="ECO:0000313" key="3">
    <source>
        <dbReference type="Proteomes" id="UP000001058"/>
    </source>
</evidence>
<name>D8U9X1_VOLCA</name>
<dbReference type="AlphaFoldDB" id="D8U9X1"/>
<feature type="compositionally biased region" description="Basic and acidic residues" evidence="1">
    <location>
        <begin position="607"/>
        <end position="621"/>
    </location>
</feature>
<dbReference type="KEGG" id="vcn:VOLCADRAFT_96360"/>
<evidence type="ECO:0000256" key="1">
    <source>
        <dbReference type="SAM" id="MobiDB-lite"/>
    </source>
</evidence>
<sequence length="887" mass="92276">MPPMPYNASRPDCNGTKGNETHPPAALPAKGHGRGLLGKSGKGGKDDFSKPSGHNETHPTMPPMPYNASRPDCNGTKGNETHPPAALPAKGHGRGLLGKSGKGGKDDFSKPSGHNETHPTMPPMPYNASRPDCNGTKGNETHPPAALSGKGHGRGLLGKSGKGGKDGFSKPSEHNETHPTMPPMPHATPLPRNHAELQRHTASMRRTSTMLRPVFALLIVGALASCQGAWARGIPSRELLSKEDGRKDGRDISKPSGHNETHPTMPPMTYNASRPDCNGTKGNETHPPAALPAKGHGRGLLGKSGKGGKDDFSKPSEHNGTHPKMPPMPYNASRPDCNGTKGNETHPPAALPAKGHGRGLLGKSGKGGKDDFSKPSGHNETHPTMPPMPYNASRPDCNGTKGNETHPPAALPAKGHGRGLLGKSGKGGKDDFSKPSGHNETHPTMPPMPYNASRPDCNGTKGNKTHPPAALPAKGHSRGLLGKSGKGGKDGFSKPSEHNETHPTMPPMPYNASRPDCNGTKGNETHPPAALPAKGHGRGLLGKSGKGGKDGFSKPSEHNETHPTMPPMPYNASRPDCNGTKGNKTHPPAALPAKGHGRGLLGKSGKGGKDGFSKPSEHNETHPTMPPMPYNASRPDCNGTKGNKTHPPAALPAKGHSRGLLGKSGKGGKDGFSKPSEHNETHPTMPPMPYNASRPDCNGTKGNETHPPAALPAKGHGRGLLGKSGKGGKDGFSKPSEHNETHPTMPPMPYNASRPDCNGTKGNETHPPAALPAKGHGRGLLGKSGKGGKDGFSKPSEHNETHPTMPPMPYNASRPDCNGTKGNETHPPAALPAKGHGRGLLGKSGKGGKDGFSKPSEHNETHPTMPPMPYNASRPDCNGTSPGEHAI</sequence>
<keyword evidence="3" id="KW-1185">Reference proteome</keyword>
<dbReference type="InParanoid" id="D8U9X1"/>
<feature type="compositionally biased region" description="Basic and acidic residues" evidence="1">
    <location>
        <begin position="847"/>
        <end position="861"/>
    </location>
</feature>
<reference evidence="2 3" key="1">
    <citation type="journal article" date="2010" name="Science">
        <title>Genomic analysis of organismal complexity in the multicellular green alga Volvox carteri.</title>
        <authorList>
            <person name="Prochnik S.E."/>
            <person name="Umen J."/>
            <person name="Nedelcu A.M."/>
            <person name="Hallmann A."/>
            <person name="Miller S.M."/>
            <person name="Nishii I."/>
            <person name="Ferris P."/>
            <person name="Kuo A."/>
            <person name="Mitros T."/>
            <person name="Fritz-Laylin L.K."/>
            <person name="Hellsten U."/>
            <person name="Chapman J."/>
            <person name="Simakov O."/>
            <person name="Rensing S.A."/>
            <person name="Terry A."/>
            <person name="Pangilinan J."/>
            <person name="Kapitonov V."/>
            <person name="Jurka J."/>
            <person name="Salamov A."/>
            <person name="Shapiro H."/>
            <person name="Schmutz J."/>
            <person name="Grimwood J."/>
            <person name="Lindquist E."/>
            <person name="Lucas S."/>
            <person name="Grigoriev I.V."/>
            <person name="Schmitt R."/>
            <person name="Kirk D."/>
            <person name="Rokhsar D.S."/>
        </authorList>
    </citation>
    <scope>NUCLEOTIDE SEQUENCE [LARGE SCALE GENOMIC DNA]</scope>
    <source>
        <strain evidence="3">f. Nagariensis / Eve</strain>
    </source>
</reference>
<dbReference type="STRING" id="3068.D8U9X1"/>